<evidence type="ECO:0000313" key="5">
    <source>
        <dbReference type="EMBL" id="PDT50527.1"/>
    </source>
</evidence>
<dbReference type="InterPro" id="IPR018062">
    <property type="entry name" value="HTH_AraC-typ_CS"/>
</dbReference>
<comment type="caution">
    <text evidence="5">The sequence shown here is derived from an EMBL/GenBank/DDBJ whole genome shotgun (WGS) entry which is preliminary data.</text>
</comment>
<dbReference type="InterPro" id="IPR018060">
    <property type="entry name" value="HTH_AraC"/>
</dbReference>
<dbReference type="GO" id="GO:0003700">
    <property type="term" value="F:DNA-binding transcription factor activity"/>
    <property type="evidence" value="ECO:0007669"/>
    <property type="project" value="InterPro"/>
</dbReference>
<dbReference type="PANTHER" id="PTHR46796">
    <property type="entry name" value="HTH-TYPE TRANSCRIPTIONAL ACTIVATOR RHAS-RELATED"/>
    <property type="match status" value="1"/>
</dbReference>
<dbReference type="Gene3D" id="1.10.10.60">
    <property type="entry name" value="Homeodomain-like"/>
    <property type="match status" value="1"/>
</dbReference>
<dbReference type="InterPro" id="IPR009057">
    <property type="entry name" value="Homeodomain-like_sf"/>
</dbReference>
<dbReference type="InterPro" id="IPR050204">
    <property type="entry name" value="AraC_XylS_family_regulators"/>
</dbReference>
<dbReference type="AlphaFoldDB" id="A0A2A6M7K4"/>
<keyword evidence="2" id="KW-0238">DNA-binding</keyword>
<dbReference type="PROSITE" id="PS00041">
    <property type="entry name" value="HTH_ARAC_FAMILY_1"/>
    <property type="match status" value="1"/>
</dbReference>
<feature type="domain" description="HTH araC/xylS-type" evidence="4">
    <location>
        <begin position="224"/>
        <end position="324"/>
    </location>
</feature>
<accession>A0A2A6M7K4</accession>
<evidence type="ECO:0000256" key="1">
    <source>
        <dbReference type="ARBA" id="ARBA00023015"/>
    </source>
</evidence>
<dbReference type="PROSITE" id="PS01124">
    <property type="entry name" value="HTH_ARAC_FAMILY_2"/>
    <property type="match status" value="1"/>
</dbReference>
<dbReference type="SMART" id="SM00342">
    <property type="entry name" value="HTH_ARAC"/>
    <property type="match status" value="1"/>
</dbReference>
<dbReference type="SUPFAM" id="SSF46689">
    <property type="entry name" value="Homeodomain-like"/>
    <property type="match status" value="2"/>
</dbReference>
<evidence type="ECO:0000313" key="6">
    <source>
        <dbReference type="Proteomes" id="UP000220353"/>
    </source>
</evidence>
<dbReference type="Pfam" id="PF14525">
    <property type="entry name" value="AraC_binding_2"/>
    <property type="match status" value="1"/>
</dbReference>
<dbReference type="PANTHER" id="PTHR46796:SF12">
    <property type="entry name" value="HTH-TYPE DNA-BINDING TRANSCRIPTIONAL ACTIVATOR EUTR"/>
    <property type="match status" value="1"/>
</dbReference>
<keyword evidence="1" id="KW-0805">Transcription regulation</keyword>
<keyword evidence="3" id="KW-0804">Transcription</keyword>
<dbReference type="EMBL" id="NWTC01000001">
    <property type="protein sequence ID" value="PDT50527.1"/>
    <property type="molecule type" value="Genomic_DNA"/>
</dbReference>
<name>A0A2A6M7K4_RHIFR</name>
<protein>
    <submittedName>
        <fullName evidence="5">AraC family transcriptional regulator</fullName>
    </submittedName>
</protein>
<dbReference type="RefSeq" id="WP_097586562.1">
    <property type="nucleotide sequence ID" value="NZ_NWTC01000001.1"/>
</dbReference>
<dbReference type="Pfam" id="PF12833">
    <property type="entry name" value="HTH_18"/>
    <property type="match status" value="1"/>
</dbReference>
<dbReference type="GO" id="GO:0043565">
    <property type="term" value="F:sequence-specific DNA binding"/>
    <property type="evidence" value="ECO:0007669"/>
    <property type="project" value="InterPro"/>
</dbReference>
<sequence length="333" mass="36604">MHRGNSAGRADYIILDGSDPAELSTILSSSESRVIAKPATKSGIQFRCEFATADALAIGLCRYEGHINIDRESARDKYLVFLPRYGLATLHVGGREILTSPTRGAIFDCQQNKGIIMSGQREHLVVVLDRAALYTRLTDMLDIPVSGGIDFSPEINLTAGPGLAIAQTAAALHAGLAETAALRDAPLARLSLTNGLIELLLESLPHRLSSELHRATSPMPRHVKRAIDFMRANLSKPLTLQEIALAAGAGSRTLQEGFRRFKLTTPMAHLQYLRLDAVHQELMQARPNQTVSDIATRWGFTHPSRFAADYRKRFGQAPSQTLRSSRFPFRLLD</sequence>
<dbReference type="InterPro" id="IPR035418">
    <property type="entry name" value="AraC-bd_2"/>
</dbReference>
<organism evidence="5 6">
    <name type="scientific">Rhizobium fredii</name>
    <name type="common">Sinorhizobium fredii</name>
    <dbReference type="NCBI Taxonomy" id="380"/>
    <lineage>
        <taxon>Bacteria</taxon>
        <taxon>Pseudomonadati</taxon>
        <taxon>Pseudomonadota</taxon>
        <taxon>Alphaproteobacteria</taxon>
        <taxon>Hyphomicrobiales</taxon>
        <taxon>Rhizobiaceae</taxon>
        <taxon>Sinorhizobium/Ensifer group</taxon>
        <taxon>Sinorhizobium</taxon>
    </lineage>
</organism>
<reference evidence="5 6" key="1">
    <citation type="submission" date="2017-09" db="EMBL/GenBank/DDBJ databases">
        <title>Comparative genomics of rhizobia isolated from Phaseolus vulgaris in China.</title>
        <authorList>
            <person name="Tong W."/>
        </authorList>
    </citation>
    <scope>NUCLEOTIDE SEQUENCE [LARGE SCALE GENOMIC DNA]</scope>
    <source>
        <strain evidence="5 6">PCH1</strain>
    </source>
</reference>
<dbReference type="Proteomes" id="UP000220353">
    <property type="component" value="Unassembled WGS sequence"/>
</dbReference>
<evidence type="ECO:0000256" key="2">
    <source>
        <dbReference type="ARBA" id="ARBA00023125"/>
    </source>
</evidence>
<evidence type="ECO:0000259" key="4">
    <source>
        <dbReference type="PROSITE" id="PS01124"/>
    </source>
</evidence>
<proteinExistence type="predicted"/>
<evidence type="ECO:0000256" key="3">
    <source>
        <dbReference type="ARBA" id="ARBA00023163"/>
    </source>
</evidence>
<gene>
    <name evidence="5" type="ORF">CO661_00035</name>
</gene>